<dbReference type="PANTHER" id="PTHR43194">
    <property type="entry name" value="HYDROLASE ALPHA/BETA FOLD FAMILY"/>
    <property type="match status" value="1"/>
</dbReference>
<dbReference type="AlphaFoldDB" id="A0A0F7TMF5"/>
<dbReference type="EMBL" id="CDHK01000005">
    <property type="protein sequence ID" value="CEJ57909.1"/>
    <property type="molecule type" value="Genomic_DNA"/>
</dbReference>
<dbReference type="STRING" id="104259.A0A0F7TMF5"/>
<organism evidence="2 3">
    <name type="scientific">Penicillium brasilianum</name>
    <dbReference type="NCBI Taxonomy" id="104259"/>
    <lineage>
        <taxon>Eukaryota</taxon>
        <taxon>Fungi</taxon>
        <taxon>Dikarya</taxon>
        <taxon>Ascomycota</taxon>
        <taxon>Pezizomycotina</taxon>
        <taxon>Eurotiomycetes</taxon>
        <taxon>Eurotiomycetidae</taxon>
        <taxon>Eurotiales</taxon>
        <taxon>Aspergillaceae</taxon>
        <taxon>Penicillium</taxon>
    </lineage>
</organism>
<dbReference type="SUPFAM" id="SSF53474">
    <property type="entry name" value="alpha/beta-Hydrolases"/>
    <property type="match status" value="1"/>
</dbReference>
<dbReference type="InterPro" id="IPR029058">
    <property type="entry name" value="AB_hydrolase_fold"/>
</dbReference>
<dbReference type="Pfam" id="PF12697">
    <property type="entry name" value="Abhydrolase_6"/>
    <property type="match status" value="1"/>
</dbReference>
<dbReference type="Proteomes" id="UP000042958">
    <property type="component" value="Unassembled WGS sequence"/>
</dbReference>
<evidence type="ECO:0000313" key="2">
    <source>
        <dbReference type="EMBL" id="CEJ57909.1"/>
    </source>
</evidence>
<feature type="domain" description="AB hydrolase-1" evidence="1">
    <location>
        <begin position="27"/>
        <end position="252"/>
    </location>
</feature>
<protein>
    <recommendedName>
        <fullName evidence="1">AB hydrolase-1 domain-containing protein</fullName>
    </recommendedName>
</protein>
<proteinExistence type="predicted"/>
<gene>
    <name evidence="2" type="ORF">PMG11_06586</name>
</gene>
<dbReference type="GO" id="GO:0072330">
    <property type="term" value="P:monocarboxylic acid biosynthetic process"/>
    <property type="evidence" value="ECO:0007669"/>
    <property type="project" value="UniProtKB-ARBA"/>
</dbReference>
<accession>A0A0F7TMF5</accession>
<dbReference type="PANTHER" id="PTHR43194:SF2">
    <property type="entry name" value="PEROXISOMAL MEMBRANE PROTEIN LPX1"/>
    <property type="match status" value="1"/>
</dbReference>
<sequence>MSLSPGNEDAPSDLSFTTFNPTGSTTVVLIHGALVSGLYWDLVCSHLSSSYHLLVPDLPGHGRSRAITPFTVDDSARLIANLIRAHAVNGVAHIIGHSLGAQVAIRLAVTEPDLVSSVFVSGFEIFPRTALTPYIPYAAWTVPRLENGLPRSWIRWAMDGADIPRIDPETCTLDLCRQIVSPERPTQWPAPWPARTLIIAAGKGGFIPTSDHPHDAAHLMQIGRELNPDTIAYTHPQMRHPWNRQAPQLFAQTAEAWFEGRELPEGFIKL</sequence>
<evidence type="ECO:0000313" key="3">
    <source>
        <dbReference type="Proteomes" id="UP000042958"/>
    </source>
</evidence>
<keyword evidence="3" id="KW-1185">Reference proteome</keyword>
<dbReference type="PRINTS" id="PR00111">
    <property type="entry name" value="ABHYDROLASE"/>
</dbReference>
<dbReference type="InterPro" id="IPR000073">
    <property type="entry name" value="AB_hydrolase_1"/>
</dbReference>
<evidence type="ECO:0000259" key="1">
    <source>
        <dbReference type="Pfam" id="PF12697"/>
    </source>
</evidence>
<dbReference type="OrthoDB" id="8119704at2759"/>
<name>A0A0F7TMF5_PENBI</name>
<dbReference type="Gene3D" id="3.40.50.1820">
    <property type="entry name" value="alpha/beta hydrolase"/>
    <property type="match status" value="1"/>
</dbReference>
<dbReference type="GO" id="GO:0017000">
    <property type="term" value="P:antibiotic biosynthetic process"/>
    <property type="evidence" value="ECO:0007669"/>
    <property type="project" value="UniProtKB-ARBA"/>
</dbReference>
<dbReference type="InterPro" id="IPR050228">
    <property type="entry name" value="Carboxylesterase_BioH"/>
</dbReference>
<reference evidence="3" key="1">
    <citation type="journal article" date="2015" name="Genome Announc.">
        <title>Draft genome sequence of the fungus Penicillium brasilianum MG11.</title>
        <authorList>
            <person name="Horn F."/>
            <person name="Linde J."/>
            <person name="Mattern D.J."/>
            <person name="Walther G."/>
            <person name="Guthke R."/>
            <person name="Brakhage A.A."/>
            <person name="Valiante V."/>
        </authorList>
    </citation>
    <scope>NUCLEOTIDE SEQUENCE [LARGE SCALE GENOMIC DNA]</scope>
    <source>
        <strain evidence="3">MG11</strain>
    </source>
</reference>